<name>A0ABZ2ITX2_9BACT</name>
<proteinExistence type="predicted"/>
<sequence>MRTGLDCIVRLCDLRIEDRNYLEGVSMNFSGVRHPSIDVHPDLSAFHCLSMRDISVPDVTVFPNQDTVMWHFAERVRSIRKANVSTDCLTCRGFMRRCQGGCMALRRAAGPACHEPDSGDGAKEA</sequence>
<accession>A0ABZ2ITX2</accession>
<dbReference type="EMBL" id="CP146609">
    <property type="protein sequence ID" value="WWX20762.1"/>
    <property type="molecule type" value="Genomic_DNA"/>
</dbReference>
<keyword evidence="2" id="KW-1185">Reference proteome</keyword>
<evidence type="ECO:0000313" key="1">
    <source>
        <dbReference type="EMBL" id="WWX20762.1"/>
    </source>
</evidence>
<reference evidence="1 2" key="1">
    <citation type="submission" date="2024-03" db="EMBL/GenBank/DDBJ databases">
        <title>Phenotype and Genome Characterization of a Sulfate-Reducing Bacterium Pseudodesulfovibrio sp. strain 5S69, isolated from Petroleum Reservoir in Tatarstan (Russia).</title>
        <authorList>
            <person name="Bidzhieva S.K."/>
            <person name="Kadnikov V."/>
            <person name="Tourova T.P."/>
            <person name="Samigullina S.R."/>
            <person name="Sokolova D.S."/>
            <person name="Poltaraus A.B."/>
            <person name="Avtukh A.N."/>
            <person name="Tereshina V.M."/>
            <person name="Mardanov A.V."/>
            <person name="Nazina T.N."/>
        </authorList>
    </citation>
    <scope>NUCLEOTIDE SEQUENCE [LARGE SCALE GENOMIC DNA]</scope>
    <source>
        <strain evidence="1 2">5S69</strain>
    </source>
</reference>
<dbReference type="Proteomes" id="UP001385389">
    <property type="component" value="Chromosome"/>
</dbReference>
<protein>
    <recommendedName>
        <fullName evidence="3">4Fe4S-binding SPASM domain-containing protein</fullName>
    </recommendedName>
</protein>
<gene>
    <name evidence="1" type="ORF">V8V93_09865</name>
</gene>
<organism evidence="1 2">
    <name type="scientific">Pseudodesulfovibrio methanolicus</name>
    <dbReference type="NCBI Taxonomy" id="3126690"/>
    <lineage>
        <taxon>Bacteria</taxon>
        <taxon>Pseudomonadati</taxon>
        <taxon>Thermodesulfobacteriota</taxon>
        <taxon>Desulfovibrionia</taxon>
        <taxon>Desulfovibrionales</taxon>
        <taxon>Desulfovibrionaceae</taxon>
    </lineage>
</organism>
<evidence type="ECO:0000313" key="2">
    <source>
        <dbReference type="Proteomes" id="UP001385389"/>
    </source>
</evidence>
<evidence type="ECO:0008006" key="3">
    <source>
        <dbReference type="Google" id="ProtNLM"/>
    </source>
</evidence>
<dbReference type="RefSeq" id="WP_338666508.1">
    <property type="nucleotide sequence ID" value="NZ_CP146609.1"/>
</dbReference>